<comment type="similarity">
    <text evidence="1">Belongs to the LacAB/RpiB family.</text>
</comment>
<organism evidence="3 4">
    <name type="scientific">Longicatena caecimuris</name>
    <dbReference type="NCBI Taxonomy" id="1796635"/>
    <lineage>
        <taxon>Bacteria</taxon>
        <taxon>Bacillati</taxon>
        <taxon>Bacillota</taxon>
        <taxon>Erysipelotrichia</taxon>
        <taxon>Erysipelotrichales</taxon>
        <taxon>Erysipelotrichaceae</taxon>
        <taxon>Longicatena</taxon>
    </lineage>
</organism>
<name>A0A4R3T3R9_9FIRM</name>
<dbReference type="GO" id="GO:0005975">
    <property type="term" value="P:carbohydrate metabolic process"/>
    <property type="evidence" value="ECO:0007669"/>
    <property type="project" value="InterPro"/>
</dbReference>
<dbReference type="PIRSF" id="PIRSF005384">
    <property type="entry name" value="RpiB_LacA_B"/>
    <property type="match status" value="1"/>
</dbReference>
<dbReference type="GO" id="GO:0016861">
    <property type="term" value="F:intramolecular oxidoreductase activity, interconverting aldoses and ketoses"/>
    <property type="evidence" value="ECO:0007669"/>
    <property type="project" value="UniProtKB-ARBA"/>
</dbReference>
<dbReference type="PANTHER" id="PTHR43732">
    <property type="entry name" value="RIBOSE 5-PHOSPHATE ISOMERASE-RELATED"/>
    <property type="match status" value="1"/>
</dbReference>
<dbReference type="InterPro" id="IPR051812">
    <property type="entry name" value="SPI_LacAB/RpiB"/>
</dbReference>
<accession>A0A4R3T3R9</accession>
<protein>
    <submittedName>
        <fullName evidence="3">Ribose 5-phosphate isomerase B</fullName>
    </submittedName>
</protein>
<dbReference type="InterPro" id="IPR004785">
    <property type="entry name" value="RpiB"/>
</dbReference>
<proteinExistence type="inferred from homology"/>
<dbReference type="Gene3D" id="3.40.1400.10">
    <property type="entry name" value="Sugar-phosphate isomerase, RpiB/LacA/LacB"/>
    <property type="match status" value="1"/>
</dbReference>
<dbReference type="NCBIfam" id="TIGR01120">
    <property type="entry name" value="rpiB"/>
    <property type="match status" value="1"/>
</dbReference>
<dbReference type="SUPFAM" id="SSF89623">
    <property type="entry name" value="Ribose/Galactose isomerase RpiB/AlsB"/>
    <property type="match status" value="1"/>
</dbReference>
<dbReference type="NCBIfam" id="TIGR00689">
    <property type="entry name" value="rpiB_lacA_lacB"/>
    <property type="match status" value="1"/>
</dbReference>
<evidence type="ECO:0000313" key="4">
    <source>
        <dbReference type="Proteomes" id="UP000295773"/>
    </source>
</evidence>
<evidence type="ECO:0000313" key="3">
    <source>
        <dbReference type="EMBL" id="TCU55649.1"/>
    </source>
</evidence>
<dbReference type="GeneID" id="73795060"/>
<dbReference type="RefSeq" id="WP_008689363.1">
    <property type="nucleotide sequence ID" value="NZ_AP024510.1"/>
</dbReference>
<dbReference type="PANTHER" id="PTHR43732:SF1">
    <property type="entry name" value="RIBOSE 5-PHOSPHATE ISOMERASE"/>
    <property type="match status" value="1"/>
</dbReference>
<evidence type="ECO:0000256" key="2">
    <source>
        <dbReference type="ARBA" id="ARBA00023235"/>
    </source>
</evidence>
<keyword evidence="4" id="KW-1185">Reference proteome</keyword>
<evidence type="ECO:0000256" key="1">
    <source>
        <dbReference type="ARBA" id="ARBA00008754"/>
    </source>
</evidence>
<dbReference type="InterPro" id="IPR003500">
    <property type="entry name" value="RpiB_LacA_LacB"/>
</dbReference>
<dbReference type="AlphaFoldDB" id="A0A4R3T3R9"/>
<dbReference type="EMBL" id="SMBP01000022">
    <property type="protein sequence ID" value="TCU55649.1"/>
    <property type="molecule type" value="Genomic_DNA"/>
</dbReference>
<comment type="caution">
    <text evidence="3">The sequence shown here is derived from an EMBL/GenBank/DDBJ whole genome shotgun (WGS) entry which is preliminary data.</text>
</comment>
<sequence>MKIVIGCDEAAFDMKEAVHQRLKELQYDVIDVGVYDKNPSLYPDTAEKLCKEIVEGRAEKGILMCGTGIGMAITANKIPGIRAAVGHDVFSVERSRKSNDCQVLCMGARVIAIQSALMLMERWLQCEFAGGASKAKVDRIREIECQYR</sequence>
<dbReference type="Proteomes" id="UP000295773">
    <property type="component" value="Unassembled WGS sequence"/>
</dbReference>
<gene>
    <name evidence="3" type="ORF">EDD61_12213</name>
</gene>
<keyword evidence="2 3" id="KW-0413">Isomerase</keyword>
<dbReference type="NCBIfam" id="NF004051">
    <property type="entry name" value="PRK05571.1"/>
    <property type="match status" value="1"/>
</dbReference>
<dbReference type="Pfam" id="PF02502">
    <property type="entry name" value="LacAB_rpiB"/>
    <property type="match status" value="1"/>
</dbReference>
<reference evidence="3 4" key="1">
    <citation type="submission" date="2019-03" db="EMBL/GenBank/DDBJ databases">
        <title>Genomic Encyclopedia of Type Strains, Phase IV (KMG-IV): sequencing the most valuable type-strain genomes for metagenomic binning, comparative biology and taxonomic classification.</title>
        <authorList>
            <person name="Goeker M."/>
        </authorList>
    </citation>
    <scope>NUCLEOTIDE SEQUENCE [LARGE SCALE GENOMIC DNA]</scope>
    <source>
        <strain evidence="3 4">DSM 29481</strain>
    </source>
</reference>
<dbReference type="InterPro" id="IPR036569">
    <property type="entry name" value="RpiB_LacA_LacB_sf"/>
</dbReference>